<dbReference type="Gene3D" id="2.60.40.1120">
    <property type="entry name" value="Carboxypeptidase-like, regulatory domain"/>
    <property type="match status" value="1"/>
</dbReference>
<dbReference type="Pfam" id="PF14683">
    <property type="entry name" value="CBM-like"/>
    <property type="match status" value="1"/>
</dbReference>
<dbReference type="GO" id="GO:0030246">
    <property type="term" value="F:carbohydrate binding"/>
    <property type="evidence" value="ECO:0007669"/>
    <property type="project" value="InterPro"/>
</dbReference>
<dbReference type="EMBL" id="OX459118">
    <property type="protein sequence ID" value="CAI9092594.1"/>
    <property type="molecule type" value="Genomic_DNA"/>
</dbReference>
<evidence type="ECO:0000256" key="2">
    <source>
        <dbReference type="ARBA" id="ARBA00004613"/>
    </source>
</evidence>
<dbReference type="Pfam" id="PF14686">
    <property type="entry name" value="fn3_3"/>
    <property type="match status" value="1"/>
</dbReference>
<evidence type="ECO:0000256" key="4">
    <source>
        <dbReference type="ARBA" id="ARBA00012437"/>
    </source>
</evidence>
<evidence type="ECO:0000256" key="7">
    <source>
        <dbReference type="ARBA" id="ARBA00023239"/>
    </source>
</evidence>
<evidence type="ECO:0000256" key="6">
    <source>
        <dbReference type="ARBA" id="ARBA00022729"/>
    </source>
</evidence>
<comment type="catalytic activity">
    <reaction evidence="1">
        <text>Endotype eliminative cleavage of L-alpha-rhamnopyranosyl-(1-&gt;4)-alpha-D-galactopyranosyluronic acid bonds of rhamnogalacturonan I domains in ramified hairy regions of pectin leaving L-rhamnopyranose at the reducing end and 4-deoxy-4,5-unsaturated D-galactopyranosyluronic acid at the non-reducing end.</text>
        <dbReference type="EC" id="4.2.2.23"/>
    </reaction>
</comment>
<dbReference type="EC" id="4.2.2.23" evidence="4"/>
<evidence type="ECO:0000256" key="8">
    <source>
        <dbReference type="SAM" id="MobiDB-lite"/>
    </source>
</evidence>
<feature type="domain" description="Rhamnogalacturonan lyase" evidence="11">
    <location>
        <begin position="464"/>
        <end position="536"/>
    </location>
</feature>
<dbReference type="InterPro" id="IPR011013">
    <property type="entry name" value="Gal_mutarotase_sf_dom"/>
</dbReference>
<dbReference type="InterPro" id="IPR008979">
    <property type="entry name" value="Galactose-bd-like_sf"/>
</dbReference>
<dbReference type="InterPro" id="IPR029413">
    <property type="entry name" value="RG-lyase_II"/>
</dbReference>
<evidence type="ECO:0000256" key="3">
    <source>
        <dbReference type="ARBA" id="ARBA00010418"/>
    </source>
</evidence>
<dbReference type="Proteomes" id="UP001161247">
    <property type="component" value="Chromosome 1"/>
</dbReference>
<evidence type="ECO:0000259" key="10">
    <source>
        <dbReference type="Pfam" id="PF14683"/>
    </source>
</evidence>
<evidence type="ECO:0000256" key="5">
    <source>
        <dbReference type="ARBA" id="ARBA00022525"/>
    </source>
</evidence>
<evidence type="ECO:0000259" key="11">
    <source>
        <dbReference type="Pfam" id="PF14686"/>
    </source>
</evidence>
<accession>A0AAV1CAG1</accession>
<dbReference type="SUPFAM" id="SSF49785">
    <property type="entry name" value="Galactose-binding domain-like"/>
    <property type="match status" value="1"/>
</dbReference>
<dbReference type="Gene3D" id="2.60.120.260">
    <property type="entry name" value="Galactose-binding domain-like"/>
    <property type="match status" value="1"/>
</dbReference>
<keyword evidence="13" id="KW-1185">Reference proteome</keyword>
<feature type="compositionally biased region" description="Basic and acidic residues" evidence="8">
    <location>
        <begin position="43"/>
        <end position="52"/>
    </location>
</feature>
<keyword evidence="6 9" id="KW-0732">Signal</keyword>
<evidence type="ECO:0000256" key="9">
    <source>
        <dbReference type="SAM" id="SignalP"/>
    </source>
</evidence>
<protein>
    <recommendedName>
        <fullName evidence="4">rhamnogalacturonan endolyase</fullName>
        <ecNumber evidence="4">4.2.2.23</ecNumber>
    </recommendedName>
</protein>
<feature type="domain" description="Rhamnogalacturonan lyase" evidence="10">
    <location>
        <begin position="550"/>
        <end position="736"/>
    </location>
</feature>
<feature type="region of interest" description="Disordered" evidence="8">
    <location>
        <begin position="104"/>
        <end position="127"/>
    </location>
</feature>
<comment type="subcellular location">
    <subcellularLocation>
        <location evidence="2">Secreted</location>
    </subcellularLocation>
</comment>
<dbReference type="CDD" id="cd10317">
    <property type="entry name" value="RGL4_C"/>
    <property type="match status" value="1"/>
</dbReference>
<reference evidence="12" key="1">
    <citation type="submission" date="2023-03" db="EMBL/GenBank/DDBJ databases">
        <authorList>
            <person name="Julca I."/>
        </authorList>
    </citation>
    <scope>NUCLEOTIDE SEQUENCE</scope>
</reference>
<dbReference type="GO" id="GO:0005576">
    <property type="term" value="C:extracellular region"/>
    <property type="evidence" value="ECO:0007669"/>
    <property type="project" value="UniProtKB-SubCell"/>
</dbReference>
<comment type="similarity">
    <text evidence="3">Belongs to the polysaccharide lyase 4 family.</text>
</comment>
<dbReference type="PANTHER" id="PTHR32018:SF22">
    <property type="entry name" value="RHAMNOGALACTURONAN ENDOLYASE"/>
    <property type="match status" value="1"/>
</dbReference>
<dbReference type="CDD" id="cd10316">
    <property type="entry name" value="RGL4_M"/>
    <property type="match status" value="1"/>
</dbReference>
<dbReference type="InterPro" id="IPR013784">
    <property type="entry name" value="Carb-bd-like_fold"/>
</dbReference>
<dbReference type="SUPFAM" id="SSF74650">
    <property type="entry name" value="Galactose mutarotase-like"/>
    <property type="match status" value="1"/>
</dbReference>
<dbReference type="AlphaFoldDB" id="A0AAV1CAG1"/>
<feature type="signal peptide" evidence="9">
    <location>
        <begin position="1"/>
        <end position="25"/>
    </location>
</feature>
<gene>
    <name evidence="12" type="ORF">OLC1_LOCUS4220</name>
</gene>
<feature type="region of interest" description="Disordered" evidence="8">
    <location>
        <begin position="33"/>
        <end position="52"/>
    </location>
</feature>
<dbReference type="InterPro" id="IPR010325">
    <property type="entry name" value="Rhamnogal_lyase"/>
</dbReference>
<dbReference type="InterPro" id="IPR051850">
    <property type="entry name" value="Polysacch_Lyase_4"/>
</dbReference>
<name>A0AAV1CAG1_OLDCO</name>
<feature type="chain" id="PRO_5043863811" description="rhamnogalacturonan endolyase" evidence="9">
    <location>
        <begin position="26"/>
        <end position="744"/>
    </location>
</feature>
<organism evidence="12 13">
    <name type="scientific">Oldenlandia corymbosa var. corymbosa</name>
    <dbReference type="NCBI Taxonomy" id="529605"/>
    <lineage>
        <taxon>Eukaryota</taxon>
        <taxon>Viridiplantae</taxon>
        <taxon>Streptophyta</taxon>
        <taxon>Embryophyta</taxon>
        <taxon>Tracheophyta</taxon>
        <taxon>Spermatophyta</taxon>
        <taxon>Magnoliopsida</taxon>
        <taxon>eudicotyledons</taxon>
        <taxon>Gunneridae</taxon>
        <taxon>Pentapetalae</taxon>
        <taxon>asterids</taxon>
        <taxon>lamiids</taxon>
        <taxon>Gentianales</taxon>
        <taxon>Rubiaceae</taxon>
        <taxon>Rubioideae</taxon>
        <taxon>Spermacoceae</taxon>
        <taxon>Hedyotis-Oldenlandia complex</taxon>
        <taxon>Oldenlandia</taxon>
    </lineage>
</organism>
<dbReference type="InterPro" id="IPR029411">
    <property type="entry name" value="RG-lyase_III"/>
</dbReference>
<sequence length="744" mass="82553">MASKMVLVAAVIMMVAALICGVASARTLASSSSSMDNNVMKNSEPKSEPNMEKSFFHPFFPPYGLIGHGGPYLGGGILKGGGFGPGLGFGGGFGSGLNGGLGNADGDELGGRKDERNNGADQNNNNGAAAAYHPQVILENGLVKLTISKPQGLLTCIKYGGLDNLLDTKSSEASRGYWDLNWNLPGGQDKYQLLTGSDYSVIQNNDYQSEISFRNTYQLSSSNLSLPLSVDFRYILRSGVSGFYCYAIYERPPGCPAFDLTQTRMVFRLRREKFHYMAISDEKQRIMPMPEDLMPQRSRPLIVPESVLLTNPINPELRGEANGGVHGWISSGPFIGFWIIFPSHEFRNGGPTKQNLTVHTGPFALAMLHGTHYIGEDAQACFEEGETWRKVFGPFFVYLNSTSDVSKAYNLWTDAKKQWMVEKSAWPYDFVSSPYYLAAKERGSVSGRLLVQDRFVSASLIAAKDAYVGLSIATTEGSWQTESKNYQFWIQTDSNGNFTIRNVVPGEYRLHGWVPGFIGDYLREGAVAVSGGSEVQLENLIFSPLREGPTIWQIGFPDRTSIEYNVPKVNPKYVNKLFLNSPEKYRQYGLWDRYTDLYPESDVVFTIGVSDPKKDWFFAHVDRKEVGKYCPSTWEIKFNLTSLTNGIYKLRLAVASATRSDLKVHVNNISLENLVFQVMNLGTDNTVCRHGIHGLYRLFSIDISSSLLHIGDNNIFLTQARGGDALCGILYDYIRLEAPSRSLS</sequence>
<dbReference type="PANTHER" id="PTHR32018">
    <property type="entry name" value="RHAMNOGALACTURONATE LYASE FAMILY PROTEIN"/>
    <property type="match status" value="1"/>
</dbReference>
<keyword evidence="5" id="KW-0964">Secreted</keyword>
<dbReference type="GO" id="GO:0102210">
    <property type="term" value="F:rhamnogalacturonan endolyase activity"/>
    <property type="evidence" value="ECO:0007669"/>
    <property type="project" value="UniProtKB-EC"/>
</dbReference>
<dbReference type="Pfam" id="PF06045">
    <property type="entry name" value="Rhamnogal_lyase"/>
    <property type="match status" value="1"/>
</dbReference>
<evidence type="ECO:0000313" key="13">
    <source>
        <dbReference type="Proteomes" id="UP001161247"/>
    </source>
</evidence>
<dbReference type="GO" id="GO:0005975">
    <property type="term" value="P:carbohydrate metabolic process"/>
    <property type="evidence" value="ECO:0007669"/>
    <property type="project" value="InterPro"/>
</dbReference>
<keyword evidence="7" id="KW-0456">Lyase</keyword>
<dbReference type="CDD" id="cd10320">
    <property type="entry name" value="RGL4_N"/>
    <property type="match status" value="1"/>
</dbReference>
<dbReference type="SUPFAM" id="SSF49452">
    <property type="entry name" value="Starch-binding domain-like"/>
    <property type="match status" value="1"/>
</dbReference>
<evidence type="ECO:0000313" key="12">
    <source>
        <dbReference type="EMBL" id="CAI9092594.1"/>
    </source>
</evidence>
<evidence type="ECO:0000256" key="1">
    <source>
        <dbReference type="ARBA" id="ARBA00001324"/>
    </source>
</evidence>
<feature type="compositionally biased region" description="Basic and acidic residues" evidence="8">
    <location>
        <begin position="109"/>
        <end position="118"/>
    </location>
</feature>
<proteinExistence type="inferred from homology"/>